<sequence>MRESHCLMFLGPLSTHTQYKVNIVLQFAVKDTRESERERRMKNERRQEQVSGTVTTKMQTGNRAGVCLRLMELVSGVGGCKCRDVEIKARFER</sequence>
<comment type="caution">
    <text evidence="2">The sequence shown here is derived from an EMBL/GenBank/DDBJ whole genome shotgun (WGS) entry which is preliminary data.</text>
</comment>
<feature type="compositionally biased region" description="Basic and acidic residues" evidence="1">
    <location>
        <begin position="34"/>
        <end position="48"/>
    </location>
</feature>
<name>A0AAE1FIE8_PETCI</name>
<evidence type="ECO:0000256" key="1">
    <source>
        <dbReference type="SAM" id="MobiDB-lite"/>
    </source>
</evidence>
<dbReference type="Proteomes" id="UP001286313">
    <property type="component" value="Unassembled WGS sequence"/>
</dbReference>
<reference evidence="2" key="1">
    <citation type="submission" date="2023-10" db="EMBL/GenBank/DDBJ databases">
        <title>Genome assemblies of two species of porcelain crab, Petrolisthes cinctipes and Petrolisthes manimaculis (Anomura: Porcellanidae).</title>
        <authorList>
            <person name="Angst P."/>
        </authorList>
    </citation>
    <scope>NUCLEOTIDE SEQUENCE</scope>
    <source>
        <strain evidence="2">PB745_01</strain>
        <tissue evidence="2">Gill</tissue>
    </source>
</reference>
<evidence type="ECO:0000313" key="3">
    <source>
        <dbReference type="Proteomes" id="UP001286313"/>
    </source>
</evidence>
<accession>A0AAE1FIE8</accession>
<evidence type="ECO:0000313" key="2">
    <source>
        <dbReference type="EMBL" id="KAK3874678.1"/>
    </source>
</evidence>
<proteinExistence type="predicted"/>
<protein>
    <submittedName>
        <fullName evidence="2">Uncharacterized protein</fullName>
    </submittedName>
</protein>
<feature type="region of interest" description="Disordered" evidence="1">
    <location>
        <begin position="34"/>
        <end position="56"/>
    </location>
</feature>
<organism evidence="2 3">
    <name type="scientific">Petrolisthes cinctipes</name>
    <name type="common">Flat porcelain crab</name>
    <dbReference type="NCBI Taxonomy" id="88211"/>
    <lineage>
        <taxon>Eukaryota</taxon>
        <taxon>Metazoa</taxon>
        <taxon>Ecdysozoa</taxon>
        <taxon>Arthropoda</taxon>
        <taxon>Crustacea</taxon>
        <taxon>Multicrustacea</taxon>
        <taxon>Malacostraca</taxon>
        <taxon>Eumalacostraca</taxon>
        <taxon>Eucarida</taxon>
        <taxon>Decapoda</taxon>
        <taxon>Pleocyemata</taxon>
        <taxon>Anomura</taxon>
        <taxon>Galatheoidea</taxon>
        <taxon>Porcellanidae</taxon>
        <taxon>Petrolisthes</taxon>
    </lineage>
</organism>
<dbReference type="EMBL" id="JAWQEG010002081">
    <property type="protein sequence ID" value="KAK3874678.1"/>
    <property type="molecule type" value="Genomic_DNA"/>
</dbReference>
<keyword evidence="3" id="KW-1185">Reference proteome</keyword>
<dbReference type="AlphaFoldDB" id="A0AAE1FIE8"/>
<gene>
    <name evidence="2" type="ORF">Pcinc_020389</name>
</gene>